<sequence length="620" mass="69160">MIQVSSVDKAYGKQVIFDSISFTINAGERVGLVGRNGHGKTTLFRMIIGDEKPDGGVISIPNDYSLGHLSQHINFSVDTVLREACLSLPSNDEGSDETYKVKSILMGLGFTGDDFSRPPSSLSGGYQIRLNLAKVLVREPNLLLLDEPTNYLDILSVRWLTQFLRAWKNEMIIITHDRDFMDSVTTHTMGIHRCKVRKIAGPTLKLYDQILAEEEVYERTRSNDEKKRREIEQFIERFRAKATKARAVQSKVKALQKRERMEKLSVIKDLDFTFNDAPFLGKWLLEGDRISFSYGTESRPLINNFSIAVGKGDRIAIIGKNGKGKTTLLNLLAGELHPLQGTVTPHTKAQLAYFGQTNIDRLNPQKTVEEEILDALPEFNRKAARNICGIMMFEGDAALKKVSVLSGGERSRVLLGKLLVSPANLLLLDEPTNHLDMESIDSLLGALSVFEGAVMIITHSEMILHALATRLIVFDDNEVTVFEGTYQDFLDRVGWKSEEPESPAAGQNGNGPQGRNSGNRKDVRRIRAGIITSRSRIVGALQGKIAEIENAIMRLEEEVEKSNQALLDASMKGDGEAIRTLSKSLRDAKERIDSLFDELAVLTEELEARSLEFDEKLNTL</sequence>
<evidence type="ECO:0000313" key="8">
    <source>
        <dbReference type="Proteomes" id="UP000705867"/>
    </source>
</evidence>
<dbReference type="Pfam" id="PF12848">
    <property type="entry name" value="ABC_tran_Xtn"/>
    <property type="match status" value="1"/>
</dbReference>
<dbReference type="PROSITE" id="PS50893">
    <property type="entry name" value="ABC_TRANSPORTER_2"/>
    <property type="match status" value="2"/>
</dbReference>
<proteinExistence type="predicted"/>
<evidence type="ECO:0000256" key="4">
    <source>
        <dbReference type="SAM" id="Coils"/>
    </source>
</evidence>
<dbReference type="InterPro" id="IPR050611">
    <property type="entry name" value="ABCF"/>
</dbReference>
<name>A0A953M372_9BACT</name>
<dbReference type="AlphaFoldDB" id="A0A953M372"/>
<keyword evidence="1" id="KW-0677">Repeat</keyword>
<dbReference type="EMBL" id="JAIOIV010000136">
    <property type="protein sequence ID" value="MBZ0158116.1"/>
    <property type="molecule type" value="Genomic_DNA"/>
</dbReference>
<dbReference type="Proteomes" id="UP000705867">
    <property type="component" value="Unassembled WGS sequence"/>
</dbReference>
<comment type="caution">
    <text evidence="7">The sequence shown here is derived from an EMBL/GenBank/DDBJ whole genome shotgun (WGS) entry which is preliminary data.</text>
</comment>
<evidence type="ECO:0000256" key="5">
    <source>
        <dbReference type="SAM" id="MobiDB-lite"/>
    </source>
</evidence>
<evidence type="ECO:0000313" key="7">
    <source>
        <dbReference type="EMBL" id="MBZ0158116.1"/>
    </source>
</evidence>
<dbReference type="SUPFAM" id="SSF52540">
    <property type="entry name" value="P-loop containing nucleoside triphosphate hydrolases"/>
    <property type="match status" value="2"/>
</dbReference>
<keyword evidence="2" id="KW-0547">Nucleotide-binding</keyword>
<dbReference type="Pfam" id="PF00005">
    <property type="entry name" value="ABC_tran"/>
    <property type="match status" value="2"/>
</dbReference>
<feature type="domain" description="ABC transporter" evidence="6">
    <location>
        <begin position="2"/>
        <end position="218"/>
    </location>
</feature>
<evidence type="ECO:0000256" key="2">
    <source>
        <dbReference type="ARBA" id="ARBA00022741"/>
    </source>
</evidence>
<dbReference type="InterPro" id="IPR017871">
    <property type="entry name" value="ABC_transporter-like_CS"/>
</dbReference>
<dbReference type="InterPro" id="IPR003439">
    <property type="entry name" value="ABC_transporter-like_ATP-bd"/>
</dbReference>
<dbReference type="Gene3D" id="3.40.50.300">
    <property type="entry name" value="P-loop containing nucleotide triphosphate hydrolases"/>
    <property type="match status" value="2"/>
</dbReference>
<dbReference type="PROSITE" id="PS00211">
    <property type="entry name" value="ABC_TRANSPORTER_1"/>
    <property type="match status" value="1"/>
</dbReference>
<dbReference type="PANTHER" id="PTHR19211">
    <property type="entry name" value="ATP-BINDING TRANSPORT PROTEIN-RELATED"/>
    <property type="match status" value="1"/>
</dbReference>
<organism evidence="7 8">
    <name type="scientific">Candidatus Nitrobium versatile</name>
    <dbReference type="NCBI Taxonomy" id="2884831"/>
    <lineage>
        <taxon>Bacteria</taxon>
        <taxon>Pseudomonadati</taxon>
        <taxon>Nitrospirota</taxon>
        <taxon>Nitrospiria</taxon>
        <taxon>Nitrospirales</taxon>
        <taxon>Nitrospiraceae</taxon>
        <taxon>Candidatus Nitrobium</taxon>
    </lineage>
</organism>
<dbReference type="GO" id="GO:0005524">
    <property type="term" value="F:ATP binding"/>
    <property type="evidence" value="ECO:0007669"/>
    <property type="project" value="UniProtKB-KW"/>
</dbReference>
<dbReference type="InterPro" id="IPR027417">
    <property type="entry name" value="P-loop_NTPase"/>
</dbReference>
<feature type="region of interest" description="Disordered" evidence="5">
    <location>
        <begin position="498"/>
        <end position="522"/>
    </location>
</feature>
<accession>A0A953M372</accession>
<dbReference type="SMART" id="SM00382">
    <property type="entry name" value="AAA"/>
    <property type="match status" value="2"/>
</dbReference>
<evidence type="ECO:0000256" key="1">
    <source>
        <dbReference type="ARBA" id="ARBA00022737"/>
    </source>
</evidence>
<keyword evidence="4" id="KW-0175">Coiled coil</keyword>
<reference evidence="7" key="1">
    <citation type="journal article" date="2021" name="bioRxiv">
        <title>Unraveling nitrogen, sulfur and carbon metabolic pathways and microbial community transcriptional responses to substrate deprivation and toxicity stresses in a bioreactor mimicking anoxic brackish coastal sediment conditions.</title>
        <authorList>
            <person name="Martins P.D."/>
            <person name="Echeveste M.J."/>
            <person name="Arshad A."/>
            <person name="Kurth J."/>
            <person name="Ouboter H."/>
            <person name="Jetten M.S.M."/>
            <person name="Welte C.U."/>
        </authorList>
    </citation>
    <scope>NUCLEOTIDE SEQUENCE</scope>
    <source>
        <strain evidence="7">MAG_39</strain>
    </source>
</reference>
<dbReference type="PANTHER" id="PTHR19211:SF14">
    <property type="entry name" value="ATP-BINDING CASSETTE SUB-FAMILY F MEMBER 1"/>
    <property type="match status" value="1"/>
</dbReference>
<reference evidence="7" key="2">
    <citation type="submission" date="2021-08" db="EMBL/GenBank/DDBJ databases">
        <authorList>
            <person name="Dalcin Martins P."/>
        </authorList>
    </citation>
    <scope>NUCLEOTIDE SEQUENCE</scope>
    <source>
        <strain evidence="7">MAG_39</strain>
    </source>
</reference>
<gene>
    <name evidence="7" type="ORF">K8I29_18110</name>
</gene>
<evidence type="ECO:0000259" key="6">
    <source>
        <dbReference type="PROSITE" id="PS50893"/>
    </source>
</evidence>
<feature type="domain" description="ABC transporter" evidence="6">
    <location>
        <begin position="285"/>
        <end position="502"/>
    </location>
</feature>
<feature type="coiled-coil region" evidence="4">
    <location>
        <begin position="538"/>
        <end position="605"/>
    </location>
</feature>
<evidence type="ECO:0000256" key="3">
    <source>
        <dbReference type="ARBA" id="ARBA00022840"/>
    </source>
</evidence>
<dbReference type="InterPro" id="IPR003593">
    <property type="entry name" value="AAA+_ATPase"/>
</dbReference>
<keyword evidence="3 7" id="KW-0067">ATP-binding</keyword>
<protein>
    <submittedName>
        <fullName evidence="7">ABC-F family ATP-binding cassette domain-containing protein</fullName>
    </submittedName>
</protein>
<dbReference type="InterPro" id="IPR032781">
    <property type="entry name" value="ABC_tran_Xtn"/>
</dbReference>
<dbReference type="CDD" id="cd03221">
    <property type="entry name" value="ABCF_EF-3"/>
    <property type="match status" value="2"/>
</dbReference>
<dbReference type="GO" id="GO:0016887">
    <property type="term" value="F:ATP hydrolysis activity"/>
    <property type="evidence" value="ECO:0007669"/>
    <property type="project" value="InterPro"/>
</dbReference>